<evidence type="ECO:0000256" key="1">
    <source>
        <dbReference type="SAM" id="MobiDB-lite"/>
    </source>
</evidence>
<name>A0A386UPE6_9RHOB</name>
<dbReference type="EMBL" id="CP031078">
    <property type="protein sequence ID" value="AYF02497.1"/>
    <property type="molecule type" value="Genomic_DNA"/>
</dbReference>
<feature type="compositionally biased region" description="Basic and acidic residues" evidence="1">
    <location>
        <begin position="55"/>
        <end position="67"/>
    </location>
</feature>
<dbReference type="Proteomes" id="UP000272010">
    <property type="component" value="Chromosome"/>
</dbReference>
<organism evidence="2 3">
    <name type="scientific">Paracoccus yeei</name>
    <dbReference type="NCBI Taxonomy" id="147645"/>
    <lineage>
        <taxon>Bacteria</taxon>
        <taxon>Pseudomonadati</taxon>
        <taxon>Pseudomonadota</taxon>
        <taxon>Alphaproteobacteria</taxon>
        <taxon>Rhodobacterales</taxon>
        <taxon>Paracoccaceae</taxon>
        <taxon>Paracoccus</taxon>
    </lineage>
</organism>
<feature type="region of interest" description="Disordered" evidence="1">
    <location>
        <begin position="21"/>
        <end position="67"/>
    </location>
</feature>
<feature type="compositionally biased region" description="Basic residues" evidence="1">
    <location>
        <begin position="36"/>
        <end position="45"/>
    </location>
</feature>
<proteinExistence type="predicted"/>
<evidence type="ECO:0000313" key="2">
    <source>
        <dbReference type="EMBL" id="AYF02497.1"/>
    </source>
</evidence>
<protein>
    <submittedName>
        <fullName evidence="2">Uncharacterized protein</fullName>
    </submittedName>
</protein>
<accession>A0A386UPE6</accession>
<gene>
    <name evidence="2" type="ORF">PY32053_02909</name>
</gene>
<dbReference type="AlphaFoldDB" id="A0A386UPE6"/>
<sequence length="67" mass="7105">MDIHEIPANAGVFAVTAVHRAYTGRTPPVVPGARPMRSKRPRHGGRGLGPGPVGGEREAGDRSRRNP</sequence>
<reference evidence="3" key="1">
    <citation type="submission" date="2018-07" db="EMBL/GenBank/DDBJ databases">
        <title>Genome Structure of the Opportunistic Pathogen Paracoccus yeei (Alphaproteobacteria) and Identification of Putative Virulence Factors.</title>
        <authorList>
            <person name="Lasek R."/>
            <person name="Szuplewska M."/>
            <person name="Mitura M."/>
            <person name="Decewicz P."/>
            <person name="Chmielowska C."/>
            <person name="Pawlot A."/>
            <person name="Sentkowska D."/>
            <person name="Czarnecki J."/>
            <person name="Bartosik D."/>
        </authorList>
    </citation>
    <scope>NUCLEOTIDE SEQUENCE [LARGE SCALE GENOMIC DNA]</scope>
    <source>
        <strain evidence="3">CCUG 32053</strain>
    </source>
</reference>
<evidence type="ECO:0000313" key="3">
    <source>
        <dbReference type="Proteomes" id="UP000272010"/>
    </source>
</evidence>